<dbReference type="GO" id="GO:0005783">
    <property type="term" value="C:endoplasmic reticulum"/>
    <property type="evidence" value="ECO:0007669"/>
    <property type="project" value="TreeGrafter"/>
</dbReference>
<reference evidence="7" key="1">
    <citation type="journal article" date="2016" name="Nat. Commun.">
        <title>Genome analysis of three Pneumocystis species reveals adaptation mechanisms to life exclusively in mammalian hosts.</title>
        <authorList>
            <person name="Ma L."/>
            <person name="Chen Z."/>
            <person name="Huang D.W."/>
            <person name="Kutty G."/>
            <person name="Ishihara M."/>
            <person name="Wang H."/>
            <person name="Abouelleil A."/>
            <person name="Bishop L."/>
            <person name="Davey E."/>
            <person name="Deng R."/>
            <person name="Deng X."/>
            <person name="Fan L."/>
            <person name="Fantoni G."/>
            <person name="Fitzgerald M."/>
            <person name="Gogineni E."/>
            <person name="Goldberg J.M."/>
            <person name="Handley G."/>
            <person name="Hu X."/>
            <person name="Huber C."/>
            <person name="Jiao X."/>
            <person name="Jones K."/>
            <person name="Levin J.Z."/>
            <person name="Liu Y."/>
            <person name="Macdonald P."/>
            <person name="Melnikov A."/>
            <person name="Raley C."/>
            <person name="Sassi M."/>
            <person name="Sherman B.T."/>
            <person name="Song X."/>
            <person name="Sykes S."/>
            <person name="Tran B."/>
            <person name="Walsh L."/>
            <person name="Xia Y."/>
            <person name="Yang J."/>
            <person name="Young S."/>
            <person name="Zeng Q."/>
            <person name="Zheng X."/>
            <person name="Stephens R."/>
            <person name="Nusbaum C."/>
            <person name="Birren B.W."/>
            <person name="Azadi P."/>
            <person name="Lempicki R.A."/>
            <person name="Cuomo C.A."/>
            <person name="Kovacs J.A."/>
        </authorList>
    </citation>
    <scope>NUCLEOTIDE SEQUENCE [LARGE SCALE GENOMIC DNA]</scope>
    <source>
        <strain evidence="7">B80</strain>
    </source>
</reference>
<dbReference type="VEuPathDB" id="FungiDB:T552_02468"/>
<evidence type="ECO:0000256" key="3">
    <source>
        <dbReference type="ARBA" id="ARBA00023054"/>
    </source>
</evidence>
<dbReference type="GeneID" id="28937211"/>
<dbReference type="AlphaFoldDB" id="A0A0W4ZF16"/>
<feature type="coiled-coil region" evidence="4">
    <location>
        <begin position="395"/>
        <end position="450"/>
    </location>
</feature>
<sequence>MWSDFLKKTINNVEQFKYDAKGLSNSLSSALEKSPTKSHHNSPRKLMQDRLVEIVSSVQNSGRFLESQSLIQEKLDVMSTYLHSIGLSQKKKEKKTEWCPVYETDEITENRCSLVFPASMPNTIKKEEINNVDLKKTGKKSYINTGESSVSSNEFVGLDIISLKHAIDEKDKKIQILLEEGEELSKKELKHLSIIRSLRSKIEKSEKDANEMKNKTKKMESELIDLKKKLKNVSENNKLLSNRLKGMSGIEKELDLLKIEQIRLENEKNNELKNLEDTTIAIKKTMSRQHLEELEIEKSKSCSLLDKLNEANINLSLLEEKSKSEINSLYSLLENERKDFFSKEKAYIEEISVLEGKIETLRYELEEVSHNANSSLHANLLQQNESLQTQYFTAFQNWNEEKSDMLTKNALLQEENEKYLKIINEETLKLKNMNEKMEKLEMTLFDNENILKDTKLLNESLAKKVFNLEETIVKINSTYKNELKELKLSFETQYKAEEKPKLIDDEIPLVNNNFDLQYKGHNISEHNELNSSILSNSMNDISYQRRHSSDLIIQNISPHLPTSSENYKNDNKNDNNSDAYFDNESVQSVPALPNPHLLNFSDNDTFMSKVGPNINIILQLSLSIQKLKSQLSMKRDEINQIIQQRDDARNECVQLMIQVEKNKELNNKIHILEDKLKELNERHEKCLELLGEKTEKEEELKHDIADMKKLYTQQIEELIAKFKHSQELK</sequence>
<dbReference type="PANTHER" id="PTHR46515">
    <property type="entry name" value="TATA ELEMENT MODULATORY FACTOR TMF1"/>
    <property type="match status" value="1"/>
</dbReference>
<evidence type="ECO:0000259" key="5">
    <source>
        <dbReference type="Pfam" id="PF12325"/>
    </source>
</evidence>
<dbReference type="InterPro" id="IPR052602">
    <property type="entry name" value="Growth_transcription_reg"/>
</dbReference>
<dbReference type="Pfam" id="PF12329">
    <property type="entry name" value="TMF_DNA_bd"/>
    <property type="match status" value="1"/>
</dbReference>
<keyword evidence="7" id="KW-1185">Reference proteome</keyword>
<dbReference type="Pfam" id="PF12325">
    <property type="entry name" value="TMF_TATA_bd"/>
    <property type="match status" value="1"/>
</dbReference>
<organism evidence="6 7">
    <name type="scientific">Pneumocystis carinii (strain B80)</name>
    <name type="common">Rat pneumocystis pneumonia agent</name>
    <name type="synonym">Pneumocystis carinii f. sp. carinii</name>
    <dbReference type="NCBI Taxonomy" id="1408658"/>
    <lineage>
        <taxon>Eukaryota</taxon>
        <taxon>Fungi</taxon>
        <taxon>Dikarya</taxon>
        <taxon>Ascomycota</taxon>
        <taxon>Taphrinomycotina</taxon>
        <taxon>Pneumocystomycetes</taxon>
        <taxon>Pneumocystaceae</taxon>
        <taxon>Pneumocystis</taxon>
    </lineage>
</organism>
<dbReference type="EMBL" id="LFVZ01000011">
    <property type="protein sequence ID" value="KTW26977.1"/>
    <property type="molecule type" value="Genomic_DNA"/>
</dbReference>
<dbReference type="GO" id="GO:0005794">
    <property type="term" value="C:Golgi apparatus"/>
    <property type="evidence" value="ECO:0007669"/>
    <property type="project" value="UniProtKB-SubCell"/>
</dbReference>
<dbReference type="PANTHER" id="PTHR46515:SF1">
    <property type="entry name" value="TATA ELEMENT MODULATORY FACTOR"/>
    <property type="match status" value="1"/>
</dbReference>
<dbReference type="RefSeq" id="XP_018225168.1">
    <property type="nucleotide sequence ID" value="XM_018371008.1"/>
</dbReference>
<evidence type="ECO:0000313" key="7">
    <source>
        <dbReference type="Proteomes" id="UP000054454"/>
    </source>
</evidence>
<evidence type="ECO:0000256" key="2">
    <source>
        <dbReference type="ARBA" id="ARBA00023034"/>
    </source>
</evidence>
<keyword evidence="2" id="KW-0333">Golgi apparatus</keyword>
<evidence type="ECO:0000256" key="1">
    <source>
        <dbReference type="ARBA" id="ARBA00004555"/>
    </source>
</evidence>
<comment type="caution">
    <text evidence="6">The sequence shown here is derived from an EMBL/GenBank/DDBJ whole genome shotgun (WGS) entry which is preliminary data.</text>
</comment>
<feature type="coiled-coil region" evidence="4">
    <location>
        <begin position="624"/>
        <end position="696"/>
    </location>
</feature>
<evidence type="ECO:0000256" key="4">
    <source>
        <dbReference type="SAM" id="Coils"/>
    </source>
</evidence>
<dbReference type="Proteomes" id="UP000054454">
    <property type="component" value="Unassembled WGS sequence"/>
</dbReference>
<name>A0A0W4ZF16_PNEC8</name>
<accession>A0A0W4ZF16</accession>
<dbReference type="InterPro" id="IPR022091">
    <property type="entry name" value="TMF_TATA-bd"/>
</dbReference>
<proteinExistence type="predicted"/>
<gene>
    <name evidence="6" type="ORF">T552_02468</name>
</gene>
<feature type="coiled-coil region" evidence="4">
    <location>
        <begin position="167"/>
        <end position="311"/>
    </location>
</feature>
<keyword evidence="3 4" id="KW-0175">Coiled coil</keyword>
<feature type="domain" description="TATA element modulatory factor 1 TATA binding" evidence="5">
    <location>
        <begin position="608"/>
        <end position="718"/>
    </location>
</feature>
<dbReference type="InterPro" id="IPR022092">
    <property type="entry name" value="TMF_DNA-bd"/>
</dbReference>
<comment type="subcellular location">
    <subcellularLocation>
        <location evidence="1">Golgi apparatus</location>
    </subcellularLocation>
</comment>
<protein>
    <recommendedName>
        <fullName evidence="5">TATA element modulatory factor 1 TATA binding domain-containing protein</fullName>
    </recommendedName>
</protein>
<evidence type="ECO:0000313" key="6">
    <source>
        <dbReference type="EMBL" id="KTW26977.1"/>
    </source>
</evidence>
<dbReference type="OrthoDB" id="74178at2759"/>